<feature type="transmembrane region" description="Helical" evidence="13">
    <location>
        <begin position="20"/>
        <end position="41"/>
    </location>
</feature>
<dbReference type="GO" id="GO:0006811">
    <property type="term" value="P:monoatomic ion transport"/>
    <property type="evidence" value="ECO:0007669"/>
    <property type="project" value="UniProtKB-KW"/>
</dbReference>
<keyword evidence="9 13" id="KW-1133">Transmembrane helix</keyword>
<evidence type="ECO:0000256" key="6">
    <source>
        <dbReference type="ARBA" id="ARBA00022449"/>
    </source>
</evidence>
<sequence length="451" mass="48731">MTQQSERAPLFSAQDLKKLILPLIAEQFLAVTVGMADTVMVSSVGEAAVSGISIVDQINTLLIQVFAALATGGAVVASQYLGRRDRENAVVSAKQLYYVTFSLSFLIGVICVLTNRHLLSFIYGRVEPDVMENAATYFWLSALSYPFIAVYNAGAALFRSMGNSKVSLYASLGMNIINIGGNALLIYGLHWGVAGAAAASLLSRLAAAVMVTVLLLNPSHPIYLDRLHQPSFHASMVKSILRIGVPTGLENGMFQVGKLLVAGMITTYGTASIAANAVCNNVTSMNNIPASAIGLAAVTVVGRCIGAQDTVQARRYGVRLMGLAHLSMAVVSLLVFFASPVLAGFYEMSAQTTNLALEIIRIVCLSSIVFWPCSFTLPQILRAAGDAKYTMAVSMFSMWMFRVGFSVVLGTWLHWGLLGVWVAMIIDWVVRDVFFITRFLGSRWLQKKVIE</sequence>
<dbReference type="PANTHER" id="PTHR43298:SF2">
    <property type="entry name" value="FMN_FAD EXPORTER YEEO-RELATED"/>
    <property type="match status" value="1"/>
</dbReference>
<keyword evidence="8 13" id="KW-0812">Transmembrane</keyword>
<feature type="transmembrane region" description="Helical" evidence="13">
    <location>
        <begin position="323"/>
        <end position="343"/>
    </location>
</feature>
<dbReference type="GO" id="GO:0015297">
    <property type="term" value="F:antiporter activity"/>
    <property type="evidence" value="ECO:0007669"/>
    <property type="project" value="UniProtKB-KW"/>
</dbReference>
<comment type="similarity">
    <text evidence="3">Belongs to the multi antimicrobial extrusion (MATE) (TC 2.A.66.1) family.</text>
</comment>
<feature type="transmembrane region" description="Helical" evidence="13">
    <location>
        <begin position="61"/>
        <end position="83"/>
    </location>
</feature>
<dbReference type="InterPro" id="IPR002528">
    <property type="entry name" value="MATE_fam"/>
</dbReference>
<dbReference type="PANTHER" id="PTHR43298">
    <property type="entry name" value="MULTIDRUG RESISTANCE PROTEIN NORM-RELATED"/>
    <property type="match status" value="1"/>
</dbReference>
<dbReference type="InterPro" id="IPR048279">
    <property type="entry name" value="MdtK-like"/>
</dbReference>
<dbReference type="InterPro" id="IPR050222">
    <property type="entry name" value="MATE_MdtK"/>
</dbReference>
<dbReference type="PIRSF" id="PIRSF006603">
    <property type="entry name" value="DinF"/>
    <property type="match status" value="1"/>
</dbReference>
<evidence type="ECO:0000256" key="4">
    <source>
        <dbReference type="ARBA" id="ARBA00020268"/>
    </source>
</evidence>
<accession>A0A9D2M2R8</accession>
<feature type="transmembrane region" description="Helical" evidence="13">
    <location>
        <begin position="135"/>
        <end position="154"/>
    </location>
</feature>
<evidence type="ECO:0000256" key="10">
    <source>
        <dbReference type="ARBA" id="ARBA00023065"/>
    </source>
</evidence>
<dbReference type="Proteomes" id="UP000824209">
    <property type="component" value="Unassembled WGS sequence"/>
</dbReference>
<evidence type="ECO:0000256" key="9">
    <source>
        <dbReference type="ARBA" id="ARBA00022989"/>
    </source>
</evidence>
<dbReference type="NCBIfam" id="TIGR00797">
    <property type="entry name" value="matE"/>
    <property type="match status" value="1"/>
</dbReference>
<keyword evidence="6" id="KW-0050">Antiport</keyword>
<evidence type="ECO:0000256" key="7">
    <source>
        <dbReference type="ARBA" id="ARBA00022475"/>
    </source>
</evidence>
<gene>
    <name evidence="14" type="ORF">H9943_05505</name>
</gene>
<name>A0A9D2M2R8_9FIRM</name>
<feature type="transmembrane region" description="Helical" evidence="13">
    <location>
        <begin position="166"/>
        <end position="187"/>
    </location>
</feature>
<evidence type="ECO:0000313" key="14">
    <source>
        <dbReference type="EMBL" id="HJB39835.1"/>
    </source>
</evidence>
<keyword evidence="7" id="KW-1003">Cell membrane</keyword>
<comment type="caution">
    <text evidence="14">The sequence shown here is derived from an EMBL/GenBank/DDBJ whole genome shotgun (WGS) entry which is preliminary data.</text>
</comment>
<organism evidence="14 15">
    <name type="scientific">Candidatus Ruthenibacterium avium</name>
    <dbReference type="NCBI Taxonomy" id="2838751"/>
    <lineage>
        <taxon>Bacteria</taxon>
        <taxon>Bacillati</taxon>
        <taxon>Bacillota</taxon>
        <taxon>Clostridia</taxon>
        <taxon>Eubacteriales</taxon>
        <taxon>Oscillospiraceae</taxon>
        <taxon>Ruthenibacterium</taxon>
    </lineage>
</organism>
<evidence type="ECO:0000256" key="5">
    <source>
        <dbReference type="ARBA" id="ARBA00022448"/>
    </source>
</evidence>
<keyword evidence="11 13" id="KW-0472">Membrane</keyword>
<reference evidence="14" key="2">
    <citation type="submission" date="2021-04" db="EMBL/GenBank/DDBJ databases">
        <authorList>
            <person name="Gilroy R."/>
        </authorList>
    </citation>
    <scope>NUCLEOTIDE SEQUENCE</scope>
    <source>
        <strain evidence="14">ChiBcec8-14828</strain>
    </source>
</reference>
<protein>
    <recommendedName>
        <fullName evidence="4">Probable multidrug resistance protein NorM</fullName>
    </recommendedName>
    <alternativeName>
        <fullName evidence="12">Multidrug-efflux transporter</fullName>
    </alternativeName>
</protein>
<feature type="transmembrane region" description="Helical" evidence="13">
    <location>
        <begin position="95"/>
        <end position="115"/>
    </location>
</feature>
<keyword evidence="5" id="KW-0813">Transport</keyword>
<dbReference type="GO" id="GO:0042910">
    <property type="term" value="F:xenobiotic transmembrane transporter activity"/>
    <property type="evidence" value="ECO:0007669"/>
    <property type="project" value="InterPro"/>
</dbReference>
<evidence type="ECO:0000256" key="11">
    <source>
        <dbReference type="ARBA" id="ARBA00023136"/>
    </source>
</evidence>
<comment type="subcellular location">
    <subcellularLocation>
        <location evidence="2">Cell membrane</location>
        <topology evidence="2">Multi-pass membrane protein</topology>
    </subcellularLocation>
</comment>
<evidence type="ECO:0000256" key="13">
    <source>
        <dbReference type="SAM" id="Phobius"/>
    </source>
</evidence>
<evidence type="ECO:0000256" key="3">
    <source>
        <dbReference type="ARBA" id="ARBA00010199"/>
    </source>
</evidence>
<evidence type="ECO:0000256" key="12">
    <source>
        <dbReference type="ARBA" id="ARBA00031636"/>
    </source>
</evidence>
<dbReference type="EMBL" id="DWYA01000052">
    <property type="protein sequence ID" value="HJB39835.1"/>
    <property type="molecule type" value="Genomic_DNA"/>
</dbReference>
<evidence type="ECO:0000256" key="8">
    <source>
        <dbReference type="ARBA" id="ARBA00022692"/>
    </source>
</evidence>
<dbReference type="AlphaFoldDB" id="A0A9D2M2R8"/>
<keyword evidence="10" id="KW-0406">Ion transport</keyword>
<feature type="transmembrane region" description="Helical" evidence="13">
    <location>
        <begin position="193"/>
        <end position="216"/>
    </location>
</feature>
<feature type="transmembrane region" description="Helical" evidence="13">
    <location>
        <begin position="355"/>
        <end position="377"/>
    </location>
</feature>
<evidence type="ECO:0000256" key="2">
    <source>
        <dbReference type="ARBA" id="ARBA00004651"/>
    </source>
</evidence>
<reference evidence="14" key="1">
    <citation type="journal article" date="2021" name="PeerJ">
        <title>Extensive microbial diversity within the chicken gut microbiome revealed by metagenomics and culture.</title>
        <authorList>
            <person name="Gilroy R."/>
            <person name="Ravi A."/>
            <person name="Getino M."/>
            <person name="Pursley I."/>
            <person name="Horton D.L."/>
            <person name="Alikhan N.F."/>
            <person name="Baker D."/>
            <person name="Gharbi K."/>
            <person name="Hall N."/>
            <person name="Watson M."/>
            <person name="Adriaenssens E.M."/>
            <person name="Foster-Nyarko E."/>
            <person name="Jarju S."/>
            <person name="Secka A."/>
            <person name="Antonio M."/>
            <person name="Oren A."/>
            <person name="Chaudhuri R.R."/>
            <person name="La Ragione R."/>
            <person name="Hildebrand F."/>
            <person name="Pallen M.J."/>
        </authorList>
    </citation>
    <scope>NUCLEOTIDE SEQUENCE</scope>
    <source>
        <strain evidence="14">ChiBcec8-14828</strain>
    </source>
</reference>
<comment type="function">
    <text evidence="1">Multidrug efflux pump.</text>
</comment>
<dbReference type="Pfam" id="PF01554">
    <property type="entry name" value="MatE"/>
    <property type="match status" value="2"/>
</dbReference>
<dbReference type="CDD" id="cd13137">
    <property type="entry name" value="MATE_NorM_like"/>
    <property type="match status" value="1"/>
</dbReference>
<proteinExistence type="inferred from homology"/>
<evidence type="ECO:0000256" key="1">
    <source>
        <dbReference type="ARBA" id="ARBA00003408"/>
    </source>
</evidence>
<dbReference type="GO" id="GO:0005886">
    <property type="term" value="C:plasma membrane"/>
    <property type="evidence" value="ECO:0007669"/>
    <property type="project" value="UniProtKB-SubCell"/>
</dbReference>
<evidence type="ECO:0000313" key="15">
    <source>
        <dbReference type="Proteomes" id="UP000824209"/>
    </source>
</evidence>